<protein>
    <submittedName>
        <fullName evidence="5">Tail fiber protein</fullName>
    </submittedName>
</protein>
<dbReference type="GeneID" id="62611857"/>
<evidence type="ECO:0000256" key="2">
    <source>
        <dbReference type="SAM" id="MobiDB-lite"/>
    </source>
</evidence>
<feature type="domain" description="Tail spike TSP1/Gp66 N-terminal" evidence="3">
    <location>
        <begin position="11"/>
        <end position="77"/>
    </location>
</feature>
<evidence type="ECO:0000256" key="1">
    <source>
        <dbReference type="SAM" id="Coils"/>
    </source>
</evidence>
<dbReference type="PANTHER" id="PTHR24637:SF417">
    <property type="entry name" value="COL_CUTICLE_N DOMAIN-CONTAINING PROTEIN"/>
    <property type="match status" value="1"/>
</dbReference>
<evidence type="ECO:0000313" key="6">
    <source>
        <dbReference type="Proteomes" id="UP000230824"/>
    </source>
</evidence>
<evidence type="ECO:0000313" key="5">
    <source>
        <dbReference type="EMBL" id="ATI15887.1"/>
    </source>
</evidence>
<feature type="coiled-coil region" evidence="1">
    <location>
        <begin position="82"/>
        <end position="109"/>
    </location>
</feature>
<keyword evidence="1" id="KW-0175">Coiled coil</keyword>
<reference evidence="5 6" key="1">
    <citation type="submission" date="2017-09" db="EMBL/GenBank/DDBJ databases">
        <title>Phage vB_EcoM_PHB05 against multidrug-resistant shiga toxin-producing Escherichia.</title>
        <authorList>
            <person name="Chen Y."/>
            <person name="Song J."/>
            <person name="Wu B."/>
        </authorList>
    </citation>
    <scope>NUCLEOTIDE SEQUENCE [LARGE SCALE GENOMIC DNA]</scope>
    <source>
        <strain evidence="5">Wastewater</strain>
    </source>
</reference>
<dbReference type="Pfam" id="PF18668">
    <property type="entry name" value="Tail_spike_N"/>
    <property type="match status" value="1"/>
</dbReference>
<evidence type="ECO:0000259" key="4">
    <source>
        <dbReference type="Pfam" id="PF26209"/>
    </source>
</evidence>
<dbReference type="RefSeq" id="YP_009984513.1">
    <property type="nucleotide sequence ID" value="NC_052652.1"/>
</dbReference>
<dbReference type="PANTHER" id="PTHR24637">
    <property type="entry name" value="COLLAGEN"/>
    <property type="match status" value="1"/>
</dbReference>
<feature type="region of interest" description="Disordered" evidence="2">
    <location>
        <begin position="207"/>
        <end position="236"/>
    </location>
</feature>
<organism evidence="5 6">
    <name type="scientific">Escherichia phage vB_EcoM_PHB05</name>
    <dbReference type="NCBI Taxonomy" id="2041347"/>
    <lineage>
        <taxon>Viruses</taxon>
        <taxon>Duplodnaviria</taxon>
        <taxon>Heunggongvirae</taxon>
        <taxon>Uroviricota</taxon>
        <taxon>Caudoviricetes</taxon>
        <taxon>Stephanstirmvirinae</taxon>
        <taxon>Justusliebigvirus</taxon>
        <taxon>Justusliebigvirus PHB05</taxon>
    </lineage>
</organism>
<accession>A0A291LB94</accession>
<dbReference type="KEGG" id="vg:62611857"/>
<sequence length="656" mass="69390">MILTRPNSAIADMVESRYRKRRSFASGFTLRDAREALLFEADGNYYQWKGSLPKVVPANSTPTSTGGISDTAWKNVGNADDIAQIESELDAIEAEIEDLRESIPEAGKSAYQIAVDNGFQGTETQWLASLKGDPGAPLKLLGTLSNTNQLPTSGNNAGDAWIVGEDMYAWDGTAWRKVNSQGPEGKSAYEVWLAAGNEGTELDYLASIKGDKGEPGPEGPQGVPGNNANGFDYQGAANSVSDLPSASHGNTSQAWSVGTYLYVSNGVEWINMGAIVGPKGDKGDKGDKGNTGDSAYQVWLNAGNVGTIDEYIASLKGEKGDKGDKGDQGAQGIQGLTGPTGAGLTIIDILTSTSELPQTGEDGDGYLINNELWVWLQGATEWTNVGRLAGTPITAKGHVAFASALPPTANYGDAYLTEDTGHLYIYTYNEQTQTAEYVDMGSLKGDKGEKGEKGDAGTNGTDGATWIVKTTDPISSDGKQGDYAFNISTGEVFLKTSATVWTSQGTLPSITDAPSDGKTYARKDGAWEELTNSVDGQDIVPTKVTTNFIEVTAYTNNSVTGDWTPPGTHNMNVLNLTGNATIKAWPGVEDSTKPKPFSAIVYLIQDATGGRTVTLDPSYKVIGSSDINTDPNGVTILQLTYCGVGDYVDAIVAKRT</sequence>
<dbReference type="InterPro" id="IPR040775">
    <property type="entry name" value="Tail_spike_N"/>
</dbReference>
<dbReference type="Gene3D" id="1.20.5.320">
    <property type="entry name" value="6-Phosphogluconate Dehydrogenase, domain 3"/>
    <property type="match status" value="1"/>
</dbReference>
<dbReference type="InterPro" id="IPR058970">
    <property type="entry name" value="Phage_phiTE_241_C"/>
</dbReference>
<name>A0A291LB94_9CAUD</name>
<feature type="domain" description="Putative phage tail fibre C-terminal" evidence="4">
    <location>
        <begin position="563"/>
        <end position="646"/>
    </location>
</feature>
<evidence type="ECO:0000259" key="3">
    <source>
        <dbReference type="Pfam" id="PF18668"/>
    </source>
</evidence>
<dbReference type="Pfam" id="PF26209">
    <property type="entry name" value="Phage_phiTE_241_C"/>
    <property type="match status" value="1"/>
</dbReference>
<keyword evidence="6" id="KW-1185">Reference proteome</keyword>
<dbReference type="Gene3D" id="6.20.230.10">
    <property type="match status" value="1"/>
</dbReference>
<dbReference type="EMBL" id="MF805809">
    <property type="protein sequence ID" value="ATI15887.1"/>
    <property type="molecule type" value="Genomic_DNA"/>
</dbReference>
<dbReference type="Gene3D" id="2.10.10.80">
    <property type="match status" value="1"/>
</dbReference>
<dbReference type="Proteomes" id="UP000230824">
    <property type="component" value="Segment"/>
</dbReference>
<proteinExistence type="predicted"/>
<dbReference type="SUPFAM" id="SSF58046">
    <property type="entry name" value="Fibritin"/>
    <property type="match status" value="1"/>
</dbReference>